<dbReference type="InterPro" id="IPR010982">
    <property type="entry name" value="Lambda_DNA-bd_dom_sf"/>
</dbReference>
<accession>A0AAE9MY53</accession>
<dbReference type="RefSeq" id="WP_255936878.1">
    <property type="nucleotide sequence ID" value="NZ_CP050467.1"/>
</dbReference>
<dbReference type="GO" id="GO:0003677">
    <property type="term" value="F:DNA binding"/>
    <property type="evidence" value="ECO:0007669"/>
    <property type="project" value="UniProtKB-KW"/>
</dbReference>
<name>A0AAE9MY53_9VIBR</name>
<sequence length="337" mass="38745">MFGSYLKSIRTTLGLTQEQASIRLNLLGGDLANIDCVTFSRWERGITQPSLSRRVRVLRAFENNLLPYLCSLGVDSSLKDDVEQFELSLKQRYQDAISILSGIDYNTPFPIEHSHINEEELSQSNDQDFIHSLNNFHNQLKWLNVKHNLTSIDLVEYQRDGRAITYKYLSNKELVGHNIGMFFTESTFENEIERVKKKRLSIDSIDLRLTKGIKGKGVYSYYAISKHSKNEHVFRKQWHTEFTFLAQNAQIHHYYASVTLKSSVDVMLKMGFSVAAYEGENPVGAIKVGSKRYTRAIMYIETSELFTQPEFLYLLTCCGVCSHQNCEAFKERPGCIC</sequence>
<protein>
    <submittedName>
        <fullName evidence="1">DNA-binding protein</fullName>
    </submittedName>
</protein>
<keyword evidence="1" id="KW-0238">DNA-binding</keyword>
<dbReference type="Proteomes" id="UP001058687">
    <property type="component" value="Chromosome 1"/>
</dbReference>
<dbReference type="Gene3D" id="1.10.260.40">
    <property type="entry name" value="lambda repressor-like DNA-binding domains"/>
    <property type="match status" value="1"/>
</dbReference>
<dbReference type="SUPFAM" id="SSF47413">
    <property type="entry name" value="lambda repressor-like DNA-binding domains"/>
    <property type="match status" value="1"/>
</dbReference>
<dbReference type="AlphaFoldDB" id="A0AAE9MY53"/>
<dbReference type="InterPro" id="IPR001387">
    <property type="entry name" value="Cro/C1-type_HTH"/>
</dbReference>
<dbReference type="CDD" id="cd00093">
    <property type="entry name" value="HTH_XRE"/>
    <property type="match status" value="1"/>
</dbReference>
<dbReference type="EMBL" id="CP050467">
    <property type="protein sequence ID" value="UTZ25514.1"/>
    <property type="molecule type" value="Genomic_DNA"/>
</dbReference>
<proteinExistence type="predicted"/>
<reference evidence="1" key="1">
    <citation type="submission" date="2020-03" db="EMBL/GenBank/DDBJ databases">
        <title>Five strains of Vibrio campbellii isolated from Mariana Trench.</title>
        <authorList>
            <person name="Liang J."/>
            <person name="Zhang X.-H."/>
        </authorList>
    </citation>
    <scope>NUCLEOTIDE SEQUENCE</scope>
    <source>
        <strain evidence="1">LJC014</strain>
    </source>
</reference>
<organism evidence="1 2">
    <name type="scientific">Vibrio campbellii</name>
    <dbReference type="NCBI Taxonomy" id="680"/>
    <lineage>
        <taxon>Bacteria</taxon>
        <taxon>Pseudomonadati</taxon>
        <taxon>Pseudomonadota</taxon>
        <taxon>Gammaproteobacteria</taxon>
        <taxon>Vibrionales</taxon>
        <taxon>Vibrionaceae</taxon>
        <taxon>Vibrio</taxon>
    </lineage>
</organism>
<gene>
    <name evidence="1" type="ORF">HB761_01410</name>
</gene>
<evidence type="ECO:0000313" key="2">
    <source>
        <dbReference type="Proteomes" id="UP001058687"/>
    </source>
</evidence>
<evidence type="ECO:0000313" key="1">
    <source>
        <dbReference type="EMBL" id="UTZ25514.1"/>
    </source>
</evidence>